<dbReference type="AlphaFoldDB" id="A0A1M4UW61"/>
<sequence length="153" mass="15775">MRIAPFVVIGVTSLALAACQGGPTNQQVGIVSGAALGGLVGNQFGSGSGKVAATIAGGLVGAFIGNAIGVSLDAQQQQRAADAQFEALETGRPGAPVDWQQGGARGEVIPGPRYRVNSYECRDYTHQIWIDGQPQTARGTACRQPDGTWRPVN</sequence>
<dbReference type="PANTHER" id="PTHR35603:SF2">
    <property type="entry name" value="OUTER MEMBRANE LIPOPROTEIN"/>
    <property type="match status" value="1"/>
</dbReference>
<evidence type="ECO:0000256" key="6">
    <source>
        <dbReference type="SAM" id="MobiDB-lite"/>
    </source>
</evidence>
<dbReference type="PROSITE" id="PS51257">
    <property type="entry name" value="PROKAR_LIPOPROTEIN"/>
    <property type="match status" value="1"/>
</dbReference>
<keyword evidence="5" id="KW-0449">Lipoprotein</keyword>
<evidence type="ECO:0000259" key="8">
    <source>
        <dbReference type="Pfam" id="PF05433"/>
    </source>
</evidence>
<dbReference type="PANTHER" id="PTHR35603">
    <property type="match status" value="1"/>
</dbReference>
<keyword evidence="7" id="KW-0732">Signal</keyword>
<dbReference type="STRING" id="1122133.SAMN02745157_0548"/>
<reference evidence="9 10" key="1">
    <citation type="submission" date="2016-11" db="EMBL/GenBank/DDBJ databases">
        <authorList>
            <person name="Jaros S."/>
            <person name="Januszkiewicz K."/>
            <person name="Wedrychowicz H."/>
        </authorList>
    </citation>
    <scope>NUCLEOTIDE SEQUENCE [LARGE SCALE GENOMIC DNA]</scope>
    <source>
        <strain evidence="9 10">DSM 19436</strain>
    </source>
</reference>
<proteinExistence type="inferred from homology"/>
<evidence type="ECO:0000313" key="9">
    <source>
        <dbReference type="EMBL" id="SHE60853.1"/>
    </source>
</evidence>
<keyword evidence="10" id="KW-1185">Reference proteome</keyword>
<evidence type="ECO:0000313" key="10">
    <source>
        <dbReference type="Proteomes" id="UP000184485"/>
    </source>
</evidence>
<evidence type="ECO:0000256" key="1">
    <source>
        <dbReference type="ARBA" id="ARBA00004459"/>
    </source>
</evidence>
<keyword evidence="4" id="KW-0472">Membrane</keyword>
<gene>
    <name evidence="9" type="ORF">SAMN02745157_0548</name>
</gene>
<dbReference type="Proteomes" id="UP000184485">
    <property type="component" value="Unassembled WGS sequence"/>
</dbReference>
<dbReference type="PIRSF" id="PIRSF002721">
    <property type="entry name" value="Surface_antigen_Rickettsia"/>
    <property type="match status" value="1"/>
</dbReference>
<evidence type="ECO:0000256" key="5">
    <source>
        <dbReference type="ARBA" id="ARBA00023288"/>
    </source>
</evidence>
<accession>A0A1M4UW61</accession>
<dbReference type="EMBL" id="FQUP01000001">
    <property type="protein sequence ID" value="SHE60853.1"/>
    <property type="molecule type" value="Genomic_DNA"/>
</dbReference>
<feature type="chain" id="PRO_5013087097" description="17 kDa surface antigen" evidence="7">
    <location>
        <begin position="18"/>
        <end position="153"/>
    </location>
</feature>
<organism evidence="9 10">
    <name type="scientific">Kaistia soli DSM 19436</name>
    <dbReference type="NCBI Taxonomy" id="1122133"/>
    <lineage>
        <taxon>Bacteria</taxon>
        <taxon>Pseudomonadati</taxon>
        <taxon>Pseudomonadota</taxon>
        <taxon>Alphaproteobacteria</taxon>
        <taxon>Hyphomicrobiales</taxon>
        <taxon>Kaistiaceae</taxon>
        <taxon>Kaistia</taxon>
    </lineage>
</organism>
<feature type="region of interest" description="Disordered" evidence="6">
    <location>
        <begin position="134"/>
        <end position="153"/>
    </location>
</feature>
<feature type="domain" description="Glycine zipper 2TM" evidence="8">
    <location>
        <begin position="31"/>
        <end position="69"/>
    </location>
</feature>
<dbReference type="RefSeq" id="WP_073051252.1">
    <property type="nucleotide sequence ID" value="NZ_FQUP01000001.1"/>
</dbReference>
<dbReference type="InterPro" id="IPR016364">
    <property type="entry name" value="Surface_antigen_Rickettsia"/>
</dbReference>
<evidence type="ECO:0000256" key="3">
    <source>
        <dbReference type="ARBA" id="ARBA00015281"/>
    </source>
</evidence>
<dbReference type="InterPro" id="IPR051407">
    <property type="entry name" value="Bact_OM_lipoprot/Surf_antigen"/>
</dbReference>
<evidence type="ECO:0000256" key="4">
    <source>
        <dbReference type="ARBA" id="ARBA00023136"/>
    </source>
</evidence>
<comment type="subcellular location">
    <subcellularLocation>
        <location evidence="1">Cell outer membrane</location>
        <topology evidence="1">Lipid-anchor</topology>
    </subcellularLocation>
</comment>
<evidence type="ECO:0000256" key="2">
    <source>
        <dbReference type="ARBA" id="ARBA00008681"/>
    </source>
</evidence>
<dbReference type="OrthoDB" id="5402098at2"/>
<dbReference type="GO" id="GO:0009279">
    <property type="term" value="C:cell outer membrane"/>
    <property type="evidence" value="ECO:0007669"/>
    <property type="project" value="UniProtKB-SubCell"/>
</dbReference>
<name>A0A1M4UW61_9HYPH</name>
<protein>
    <recommendedName>
        <fullName evidence="3">17 kDa surface antigen</fullName>
    </recommendedName>
</protein>
<dbReference type="InterPro" id="IPR008816">
    <property type="entry name" value="Gly_zipper_2TM_dom"/>
</dbReference>
<comment type="similarity">
    <text evidence="2">Belongs to the rickettsiale 17 kDa surface antigen family.</text>
</comment>
<feature type="signal peptide" evidence="7">
    <location>
        <begin position="1"/>
        <end position="17"/>
    </location>
</feature>
<evidence type="ECO:0000256" key="7">
    <source>
        <dbReference type="SAM" id="SignalP"/>
    </source>
</evidence>
<dbReference type="Pfam" id="PF05433">
    <property type="entry name" value="Rick_17kDa_Anti"/>
    <property type="match status" value="1"/>
</dbReference>